<evidence type="ECO:0000259" key="4">
    <source>
        <dbReference type="Pfam" id="PF04536"/>
    </source>
</evidence>
<feature type="chain" id="PRO_5020882158" evidence="3">
    <location>
        <begin position="20"/>
        <end position="518"/>
    </location>
</feature>
<evidence type="ECO:0000313" key="5">
    <source>
        <dbReference type="EMBL" id="TKB99808.1"/>
    </source>
</evidence>
<feature type="region of interest" description="Disordered" evidence="1">
    <location>
        <begin position="485"/>
        <end position="518"/>
    </location>
</feature>
<dbReference type="EMBL" id="SWBO01000005">
    <property type="protein sequence ID" value="TKB99808.1"/>
    <property type="molecule type" value="Genomic_DNA"/>
</dbReference>
<feature type="compositionally biased region" description="Low complexity" evidence="1">
    <location>
        <begin position="485"/>
        <end position="502"/>
    </location>
</feature>
<reference evidence="5 6" key="1">
    <citation type="submission" date="2019-04" db="EMBL/GenBank/DDBJ databases">
        <title>Pedobacter sp. AR-2-6 sp. nov., isolated from Arctic soil.</title>
        <authorList>
            <person name="Dahal R.H."/>
            <person name="Kim D.-U."/>
        </authorList>
    </citation>
    <scope>NUCLEOTIDE SEQUENCE [LARGE SCALE GENOMIC DNA]</scope>
    <source>
        <strain evidence="5 6">AR-2-6</strain>
    </source>
</reference>
<sequence length="518" mass="58602">MKKIFLLALFIWISTFAFAQKFYTVDQIPNPKTNGQDYFVSNPDGILSNVSAMDEKLVQLEKETKVEFAIVFVKDFEEDQEDFEFAKAIFDEWGIGKAGSNNGLLLFIAADRRKYRFISGDGVEGLLPDIVLKQIGERNLVPAFKENLYDDGILNAIDEVSNKLTNPKAKAEIQGLIKQEEQKSFDWKFTLGASVAIILLFFIVFKLVNKKAKKSTPLTDKPFKAVKTKVISKKNASSKKNINQILENQNGYDSVYIKGCVGIFFFVFISIFVLAFGSGFGLFDNFQITHIPYILYALLAIGLFFRYYAFVGNLRRTHFDDENFFEAVKDFHAKYWWLIVFSPPIIVALISHAFKKAKTVERFAPIFDSKKEQMSRLDRDINLEGEPYLSKGQRKEELIKAYDYDIWLSEDQREHQIKVWPAEEFENYTECPKCNFRTYQLNKQETTKSPTYSSTGTAKLTHECCFCNHVEFIKWVTLAKLVESSSSSSGSSSSSSSSSSSGSFGGGSSSGGGAGGSW</sequence>
<keyword evidence="2" id="KW-0472">Membrane</keyword>
<feature type="compositionally biased region" description="Gly residues" evidence="1">
    <location>
        <begin position="503"/>
        <end position="518"/>
    </location>
</feature>
<accession>A0A4U1C5J6</accession>
<dbReference type="Gene3D" id="3.10.310.50">
    <property type="match status" value="1"/>
</dbReference>
<dbReference type="Proteomes" id="UP000310477">
    <property type="component" value="Unassembled WGS sequence"/>
</dbReference>
<organism evidence="5 6">
    <name type="scientific">Pedobacter cryotolerans</name>
    <dbReference type="NCBI Taxonomy" id="2571270"/>
    <lineage>
        <taxon>Bacteria</taxon>
        <taxon>Pseudomonadati</taxon>
        <taxon>Bacteroidota</taxon>
        <taxon>Sphingobacteriia</taxon>
        <taxon>Sphingobacteriales</taxon>
        <taxon>Sphingobacteriaceae</taxon>
        <taxon>Pedobacter</taxon>
    </lineage>
</organism>
<dbReference type="PANTHER" id="PTHR30373">
    <property type="entry name" value="UPF0603 PROTEIN YGCG"/>
    <property type="match status" value="1"/>
</dbReference>
<feature type="transmembrane region" description="Helical" evidence="2">
    <location>
        <begin position="335"/>
        <end position="354"/>
    </location>
</feature>
<evidence type="ECO:0000256" key="3">
    <source>
        <dbReference type="SAM" id="SignalP"/>
    </source>
</evidence>
<dbReference type="OrthoDB" id="9810918at2"/>
<dbReference type="AlphaFoldDB" id="A0A4U1C5J6"/>
<dbReference type="PANTHER" id="PTHR30373:SF2">
    <property type="entry name" value="UPF0603 PROTEIN YGCG"/>
    <property type="match status" value="1"/>
</dbReference>
<evidence type="ECO:0000256" key="1">
    <source>
        <dbReference type="SAM" id="MobiDB-lite"/>
    </source>
</evidence>
<feature type="transmembrane region" description="Helical" evidence="2">
    <location>
        <begin position="187"/>
        <end position="208"/>
    </location>
</feature>
<keyword evidence="6" id="KW-1185">Reference proteome</keyword>
<dbReference type="RefSeq" id="WP_136876974.1">
    <property type="nucleotide sequence ID" value="NZ_SWBO01000005.1"/>
</dbReference>
<evidence type="ECO:0000256" key="2">
    <source>
        <dbReference type="SAM" id="Phobius"/>
    </source>
</evidence>
<feature type="signal peptide" evidence="3">
    <location>
        <begin position="1"/>
        <end position="19"/>
    </location>
</feature>
<feature type="transmembrane region" description="Helical" evidence="2">
    <location>
        <begin position="255"/>
        <end position="281"/>
    </location>
</feature>
<protein>
    <submittedName>
        <fullName evidence="5">TPM domain-containing protein</fullName>
    </submittedName>
</protein>
<dbReference type="Pfam" id="PF04536">
    <property type="entry name" value="TPM_phosphatase"/>
    <property type="match status" value="1"/>
</dbReference>
<name>A0A4U1C5J6_9SPHI</name>
<keyword evidence="2" id="KW-0812">Transmembrane</keyword>
<keyword evidence="2" id="KW-1133">Transmembrane helix</keyword>
<dbReference type="InterPro" id="IPR007621">
    <property type="entry name" value="TPM_dom"/>
</dbReference>
<keyword evidence="3" id="KW-0732">Signal</keyword>
<proteinExistence type="predicted"/>
<gene>
    <name evidence="5" type="ORF">FA045_10190</name>
</gene>
<comment type="caution">
    <text evidence="5">The sequence shown here is derived from an EMBL/GenBank/DDBJ whole genome shotgun (WGS) entry which is preliminary data.</text>
</comment>
<evidence type="ECO:0000313" key="6">
    <source>
        <dbReference type="Proteomes" id="UP000310477"/>
    </source>
</evidence>
<feature type="transmembrane region" description="Helical" evidence="2">
    <location>
        <begin position="293"/>
        <end position="314"/>
    </location>
</feature>
<feature type="domain" description="TPM" evidence="4">
    <location>
        <begin position="43"/>
        <end position="161"/>
    </location>
</feature>